<dbReference type="AlphaFoldDB" id="A0A6H5FWG0"/>
<accession>A0A6H5FWG0</accession>
<feature type="non-terminal residue" evidence="2">
    <location>
        <position position="1"/>
    </location>
</feature>
<evidence type="ECO:0000313" key="2">
    <source>
        <dbReference type="EMBL" id="CAA9994050.1"/>
    </source>
</evidence>
<dbReference type="EMBL" id="CADCXU010001640">
    <property type="protein sequence ID" value="CAA9994050.1"/>
    <property type="molecule type" value="Genomic_DNA"/>
</dbReference>
<proteinExistence type="predicted"/>
<feature type="compositionally biased region" description="Basic residues" evidence="1">
    <location>
        <begin position="26"/>
        <end position="47"/>
    </location>
</feature>
<name>A0A6H5FWG0_9HEMI</name>
<evidence type="ECO:0000313" key="3">
    <source>
        <dbReference type="Proteomes" id="UP000479000"/>
    </source>
</evidence>
<feature type="compositionally biased region" description="Basic and acidic residues" evidence="1">
    <location>
        <begin position="48"/>
        <end position="61"/>
    </location>
</feature>
<protein>
    <submittedName>
        <fullName evidence="2">Uncharacterized protein</fullName>
    </submittedName>
</protein>
<dbReference type="Proteomes" id="UP000479000">
    <property type="component" value="Unassembled WGS sequence"/>
</dbReference>
<feature type="compositionally biased region" description="Basic residues" evidence="1">
    <location>
        <begin position="8"/>
        <end position="17"/>
    </location>
</feature>
<evidence type="ECO:0000256" key="1">
    <source>
        <dbReference type="SAM" id="MobiDB-lite"/>
    </source>
</evidence>
<organism evidence="2 3">
    <name type="scientific">Nesidiocoris tenuis</name>
    <dbReference type="NCBI Taxonomy" id="355587"/>
    <lineage>
        <taxon>Eukaryota</taxon>
        <taxon>Metazoa</taxon>
        <taxon>Ecdysozoa</taxon>
        <taxon>Arthropoda</taxon>
        <taxon>Hexapoda</taxon>
        <taxon>Insecta</taxon>
        <taxon>Pterygota</taxon>
        <taxon>Neoptera</taxon>
        <taxon>Paraneoptera</taxon>
        <taxon>Hemiptera</taxon>
        <taxon>Heteroptera</taxon>
        <taxon>Panheteroptera</taxon>
        <taxon>Cimicomorpha</taxon>
        <taxon>Miridae</taxon>
        <taxon>Dicyphina</taxon>
        <taxon>Nesidiocoris</taxon>
    </lineage>
</organism>
<sequence>SSSDRSRSRSRSSRSRSRSASSGSSRRSRRSSRSRDRRRRSGSRRSKERSGRQVIRLDDRVAGSSPVPRRPTPAVQAYDAYEADVPAIHAPSFHAWPTYAVLPRGSNDVSCSFPPVFSPSASRRTE</sequence>
<feature type="region of interest" description="Disordered" evidence="1">
    <location>
        <begin position="1"/>
        <end position="72"/>
    </location>
</feature>
<keyword evidence="3" id="KW-1185">Reference proteome</keyword>
<reference evidence="2 3" key="1">
    <citation type="submission" date="2020-02" db="EMBL/GenBank/DDBJ databases">
        <authorList>
            <person name="Ferguson B K."/>
        </authorList>
    </citation>
    <scope>NUCLEOTIDE SEQUENCE [LARGE SCALE GENOMIC DNA]</scope>
</reference>
<gene>
    <name evidence="2" type="ORF">NTEN_LOCUS870</name>
</gene>